<keyword evidence="2" id="KW-0862">Zinc</keyword>
<dbReference type="Gene3D" id="3.40.50.720">
    <property type="entry name" value="NAD(P)-binding Rossmann-like Domain"/>
    <property type="match status" value="1"/>
</dbReference>
<dbReference type="GO" id="GO:0046872">
    <property type="term" value="F:metal ion binding"/>
    <property type="evidence" value="ECO:0007669"/>
    <property type="project" value="UniProtKB-KW"/>
</dbReference>
<dbReference type="Pfam" id="PF00107">
    <property type="entry name" value="ADH_zinc_N"/>
    <property type="match status" value="1"/>
</dbReference>
<evidence type="ECO:0000256" key="2">
    <source>
        <dbReference type="ARBA" id="ARBA00022833"/>
    </source>
</evidence>
<evidence type="ECO:0000313" key="5">
    <source>
        <dbReference type="EMBL" id="DAZ94530.1"/>
    </source>
</evidence>
<feature type="domain" description="Alcohol dehydrogenase-like C-terminal" evidence="4">
    <location>
        <begin position="3"/>
        <end position="59"/>
    </location>
</feature>
<dbReference type="AlphaFoldDB" id="A0AAV2YKD7"/>
<proteinExistence type="predicted"/>
<protein>
    <recommendedName>
        <fullName evidence="4">Alcohol dehydrogenase-like C-terminal domain-containing protein</fullName>
    </recommendedName>
</protein>
<evidence type="ECO:0000256" key="1">
    <source>
        <dbReference type="ARBA" id="ARBA00022723"/>
    </source>
</evidence>
<dbReference type="GO" id="GO:0016616">
    <property type="term" value="F:oxidoreductase activity, acting on the CH-OH group of donors, NAD or NADP as acceptor"/>
    <property type="evidence" value="ECO:0007669"/>
    <property type="project" value="InterPro"/>
</dbReference>
<dbReference type="PANTHER" id="PTHR42683">
    <property type="entry name" value="ALDEHYDE REDUCTASE"/>
    <property type="match status" value="1"/>
</dbReference>
<keyword evidence="6" id="KW-1185">Reference proteome</keyword>
<evidence type="ECO:0000259" key="4">
    <source>
        <dbReference type="Pfam" id="PF00107"/>
    </source>
</evidence>
<comment type="caution">
    <text evidence="5">The sequence shown here is derived from an EMBL/GenBank/DDBJ whole genome shotgun (WGS) entry which is preliminary data.</text>
</comment>
<name>A0AAV2YKD7_9STRA</name>
<dbReference type="InterPro" id="IPR013149">
    <property type="entry name" value="ADH-like_C"/>
</dbReference>
<dbReference type="InterPro" id="IPR036291">
    <property type="entry name" value="NAD(P)-bd_dom_sf"/>
</dbReference>
<gene>
    <name evidence="5" type="ORF">N0F65_001546</name>
</gene>
<reference evidence="5" key="2">
    <citation type="journal article" date="2023" name="Microbiol Resour">
        <title>Decontamination and Annotation of the Draft Genome Sequence of the Oomycete Lagenidium giganteum ARSEF 373.</title>
        <authorList>
            <person name="Morgan W.R."/>
            <person name="Tartar A."/>
        </authorList>
    </citation>
    <scope>NUCLEOTIDE SEQUENCE</scope>
    <source>
        <strain evidence="5">ARSEF 373</strain>
    </source>
</reference>
<organism evidence="5 6">
    <name type="scientific">Lagenidium giganteum</name>
    <dbReference type="NCBI Taxonomy" id="4803"/>
    <lineage>
        <taxon>Eukaryota</taxon>
        <taxon>Sar</taxon>
        <taxon>Stramenopiles</taxon>
        <taxon>Oomycota</taxon>
        <taxon>Peronosporomycetes</taxon>
        <taxon>Pythiales</taxon>
        <taxon>Pythiaceae</taxon>
    </lineage>
</organism>
<accession>A0AAV2YKD7</accession>
<dbReference type="InterPro" id="IPR047109">
    <property type="entry name" value="CAD-like"/>
</dbReference>
<dbReference type="SUPFAM" id="SSF51735">
    <property type="entry name" value="NAD(P)-binding Rossmann-fold domains"/>
    <property type="match status" value="1"/>
</dbReference>
<sequence>MPYNTYLSVLKPRGTLVMLGLPNDEIKFLPFYLIGSGMKIVGSKMGSIEDIQDMLALAAAKNVRPIIEKMPMAKVNEGIELVRRGKVRYRVVLENPEQTP</sequence>
<keyword evidence="1" id="KW-0479">Metal-binding</keyword>
<keyword evidence="3" id="KW-0560">Oxidoreductase</keyword>
<evidence type="ECO:0000256" key="3">
    <source>
        <dbReference type="ARBA" id="ARBA00023002"/>
    </source>
</evidence>
<dbReference type="Proteomes" id="UP001146120">
    <property type="component" value="Unassembled WGS sequence"/>
</dbReference>
<reference evidence="5" key="1">
    <citation type="submission" date="2022-11" db="EMBL/GenBank/DDBJ databases">
        <authorList>
            <person name="Morgan W.R."/>
            <person name="Tartar A."/>
        </authorList>
    </citation>
    <scope>NUCLEOTIDE SEQUENCE</scope>
    <source>
        <strain evidence="5">ARSEF 373</strain>
    </source>
</reference>
<dbReference type="Gene3D" id="3.90.180.10">
    <property type="entry name" value="Medium-chain alcohol dehydrogenases, catalytic domain"/>
    <property type="match status" value="1"/>
</dbReference>
<evidence type="ECO:0000313" key="6">
    <source>
        <dbReference type="Proteomes" id="UP001146120"/>
    </source>
</evidence>
<dbReference type="EMBL" id="DAKRPA010000246">
    <property type="protein sequence ID" value="DAZ94530.1"/>
    <property type="molecule type" value="Genomic_DNA"/>
</dbReference>